<dbReference type="Gene3D" id="3.30.70.1620">
    <property type="match status" value="1"/>
</dbReference>
<dbReference type="SMART" id="SM00968">
    <property type="entry name" value="SMC_hinge"/>
    <property type="match status" value="1"/>
</dbReference>
<feature type="coiled-coil region" evidence="11">
    <location>
        <begin position="222"/>
        <end position="309"/>
    </location>
</feature>
<evidence type="ECO:0000256" key="3">
    <source>
        <dbReference type="ARBA" id="ARBA00005597"/>
    </source>
</evidence>
<feature type="compositionally biased region" description="Polar residues" evidence="12">
    <location>
        <begin position="78"/>
        <end position="102"/>
    </location>
</feature>
<dbReference type="InterPro" id="IPR003395">
    <property type="entry name" value="RecF/RecN/SMC_N"/>
</dbReference>
<dbReference type="GO" id="GO:0016887">
    <property type="term" value="F:ATP hydrolysis activity"/>
    <property type="evidence" value="ECO:0007669"/>
    <property type="project" value="InterPro"/>
</dbReference>
<dbReference type="Gene3D" id="3.40.50.300">
    <property type="entry name" value="P-loop containing nucleotide triphosphate hydrolases"/>
    <property type="match status" value="2"/>
</dbReference>
<feature type="region of interest" description="Disordered" evidence="12">
    <location>
        <begin position="78"/>
        <end position="106"/>
    </location>
</feature>
<comment type="caution">
    <text evidence="14">The sequence shown here is derived from an EMBL/GenBank/DDBJ whole genome shotgun (WGS) entry which is preliminary data.</text>
</comment>
<gene>
    <name evidence="14" type="ORF">GOMPHAMPRED_008183</name>
</gene>
<dbReference type="PIRSF" id="PIRSF005719">
    <property type="entry name" value="SMC"/>
    <property type="match status" value="1"/>
</dbReference>
<dbReference type="GO" id="GO:0005634">
    <property type="term" value="C:nucleus"/>
    <property type="evidence" value="ECO:0007669"/>
    <property type="project" value="UniProtKB-SubCell"/>
</dbReference>
<dbReference type="GO" id="GO:0005524">
    <property type="term" value="F:ATP binding"/>
    <property type="evidence" value="ECO:0007669"/>
    <property type="project" value="InterPro"/>
</dbReference>
<keyword evidence="6" id="KW-0498">Mitosis</keyword>
<evidence type="ECO:0000256" key="8">
    <source>
        <dbReference type="ARBA" id="ARBA00023242"/>
    </source>
</evidence>
<feature type="coiled-coil region" evidence="11">
    <location>
        <begin position="726"/>
        <end position="781"/>
    </location>
</feature>
<dbReference type="GO" id="GO:0008278">
    <property type="term" value="C:cohesin complex"/>
    <property type="evidence" value="ECO:0007669"/>
    <property type="project" value="InterPro"/>
</dbReference>
<evidence type="ECO:0000256" key="4">
    <source>
        <dbReference type="ARBA" id="ARBA00022454"/>
    </source>
</evidence>
<evidence type="ECO:0000259" key="13">
    <source>
        <dbReference type="SMART" id="SM00968"/>
    </source>
</evidence>
<dbReference type="SUPFAM" id="SSF75553">
    <property type="entry name" value="Smc hinge domain"/>
    <property type="match status" value="1"/>
</dbReference>
<dbReference type="CDD" id="cd03275">
    <property type="entry name" value="ABC_SMC1_euk"/>
    <property type="match status" value="2"/>
</dbReference>
<keyword evidence="9" id="KW-0131">Cell cycle</keyword>
<keyword evidence="8 10" id="KW-0539">Nucleus</keyword>
<comment type="subcellular location">
    <subcellularLocation>
        <location evidence="2">Chromosome</location>
    </subcellularLocation>
    <subcellularLocation>
        <location evidence="1 10">Nucleus</location>
    </subcellularLocation>
</comment>
<name>A0A8H3I4C3_9LECA</name>
<feature type="coiled-coil region" evidence="11">
    <location>
        <begin position="445"/>
        <end position="510"/>
    </location>
</feature>
<dbReference type="SUPFAM" id="SSF52540">
    <property type="entry name" value="P-loop containing nucleoside triphosphate hydrolases"/>
    <property type="match status" value="1"/>
</dbReference>
<dbReference type="GO" id="GO:0003677">
    <property type="term" value="F:DNA binding"/>
    <property type="evidence" value="ECO:0007669"/>
    <property type="project" value="TreeGrafter"/>
</dbReference>
<keyword evidence="5" id="KW-0132">Cell division</keyword>
<evidence type="ECO:0000256" key="2">
    <source>
        <dbReference type="ARBA" id="ARBA00004286"/>
    </source>
</evidence>
<protein>
    <recommendedName>
        <fullName evidence="10">Structural maintenance of chromosomes protein</fullName>
    </recommendedName>
</protein>
<feature type="coiled-coil region" evidence="11">
    <location>
        <begin position="1026"/>
        <end position="1094"/>
    </location>
</feature>
<dbReference type="Pfam" id="PF02463">
    <property type="entry name" value="SMC_N"/>
    <property type="match status" value="1"/>
</dbReference>
<dbReference type="GO" id="GO:0007062">
    <property type="term" value="P:sister chromatid cohesion"/>
    <property type="evidence" value="ECO:0007669"/>
    <property type="project" value="InterPro"/>
</dbReference>
<evidence type="ECO:0000256" key="1">
    <source>
        <dbReference type="ARBA" id="ARBA00004123"/>
    </source>
</evidence>
<evidence type="ECO:0000256" key="7">
    <source>
        <dbReference type="ARBA" id="ARBA00023054"/>
    </source>
</evidence>
<dbReference type="Proteomes" id="UP000664169">
    <property type="component" value="Unassembled WGS sequence"/>
</dbReference>
<reference evidence="14" key="1">
    <citation type="submission" date="2021-03" db="EMBL/GenBank/DDBJ databases">
        <authorList>
            <person name="Tagirdzhanova G."/>
        </authorList>
    </citation>
    <scope>NUCLEOTIDE SEQUENCE</scope>
</reference>
<evidence type="ECO:0000313" key="14">
    <source>
        <dbReference type="EMBL" id="CAF9914527.1"/>
    </source>
</evidence>
<feature type="coiled-coil region" evidence="11">
    <location>
        <begin position="841"/>
        <end position="928"/>
    </location>
</feature>
<dbReference type="InterPro" id="IPR024704">
    <property type="entry name" value="SMC"/>
</dbReference>
<evidence type="ECO:0000256" key="6">
    <source>
        <dbReference type="ARBA" id="ARBA00022776"/>
    </source>
</evidence>
<evidence type="ECO:0000256" key="11">
    <source>
        <dbReference type="SAM" id="Coils"/>
    </source>
</evidence>
<proteinExistence type="inferred from homology"/>
<dbReference type="GO" id="GO:0051301">
    <property type="term" value="P:cell division"/>
    <property type="evidence" value="ECO:0007669"/>
    <property type="project" value="UniProtKB-KW"/>
</dbReference>
<keyword evidence="4" id="KW-0158">Chromosome</keyword>
<dbReference type="InterPro" id="IPR036277">
    <property type="entry name" value="SMC_hinge_sf"/>
</dbReference>
<evidence type="ECO:0000256" key="12">
    <source>
        <dbReference type="SAM" id="MobiDB-lite"/>
    </source>
</evidence>
<organism evidence="14 15">
    <name type="scientific">Gomphillus americanus</name>
    <dbReference type="NCBI Taxonomy" id="1940652"/>
    <lineage>
        <taxon>Eukaryota</taxon>
        <taxon>Fungi</taxon>
        <taxon>Dikarya</taxon>
        <taxon>Ascomycota</taxon>
        <taxon>Pezizomycotina</taxon>
        <taxon>Lecanoromycetes</taxon>
        <taxon>OSLEUM clade</taxon>
        <taxon>Ostropomycetidae</taxon>
        <taxon>Ostropales</taxon>
        <taxon>Graphidaceae</taxon>
        <taxon>Gomphilloideae</taxon>
        <taxon>Gomphillus</taxon>
    </lineage>
</organism>
<dbReference type="OrthoDB" id="5575062at2759"/>
<dbReference type="InterPro" id="IPR028468">
    <property type="entry name" value="Smc1_ABC"/>
</dbReference>
<dbReference type="PANTHER" id="PTHR18937:SF12">
    <property type="entry name" value="STRUCTURAL MAINTENANCE OF CHROMOSOMES PROTEIN"/>
    <property type="match status" value="1"/>
</dbReference>
<evidence type="ECO:0000256" key="9">
    <source>
        <dbReference type="ARBA" id="ARBA00023306"/>
    </source>
</evidence>
<evidence type="ECO:0000313" key="15">
    <source>
        <dbReference type="Proteomes" id="UP000664169"/>
    </source>
</evidence>
<comment type="similarity">
    <text evidence="3">Belongs to the SMC family. SMC1 subfamily.</text>
</comment>
<evidence type="ECO:0000256" key="10">
    <source>
        <dbReference type="PIRNR" id="PIRNR005719"/>
    </source>
</evidence>
<evidence type="ECO:0000256" key="5">
    <source>
        <dbReference type="ARBA" id="ARBA00022618"/>
    </source>
</evidence>
<feature type="domain" description="SMC hinge" evidence="13">
    <location>
        <begin position="543"/>
        <end position="659"/>
    </location>
</feature>
<dbReference type="Pfam" id="PF06470">
    <property type="entry name" value="SMC_hinge"/>
    <property type="match status" value="1"/>
</dbReference>
<keyword evidence="15" id="KW-1185">Reference proteome</keyword>
<dbReference type="PANTHER" id="PTHR18937">
    <property type="entry name" value="STRUCTURAL MAINTENANCE OF CHROMOSOMES SMC FAMILY MEMBER"/>
    <property type="match status" value="1"/>
</dbReference>
<dbReference type="Gene3D" id="1.20.1060.20">
    <property type="match status" value="1"/>
</dbReference>
<sequence>MGKLIRLELNNFKSYKGHHILLFGDSYFTSIIGPNGSGKSNSMDAISFVLGIKSSHLRSSQLKDLVYRGRVLRHSTINEDGSATATNGVNGHTNGDLSQGSQERNDPKSAWVMAVYEDDAGEEQQWKRTITAQGSSEYRINNRVVNAQQYNEALEAENILIKARNFLVFQGDVEAIASQSPKDLTRLIEQISGSLEYKAEYERLKEASEEAIEHQNYNLNRRRGINSEIKQYQEQKREAENYAKKLEQKDQAVVTHILWKLYQFQSTIESSEVLIKKHQEELKEYRRSIEKYEHNLEEAKKDHARKSKEVYKVEKDIKEKEAQIDDRANSLLPISEKISLTKDSFTKVQARIQAIDKERQQKHDAVKRLAKDLQTVEKAESQWTTEWNKLNEQEGQALTEDDLAEYNKLKEEVVKQTSADQIGFDNLSRQHRADEEAVKSLGSKVEATQARILDIETELQRVKDSKATAQAAVDQAQQSIQEKKTSYNKLNSERLRVRQLRTELEEKFNDVSSKVIEADEGKKQNDRDAKMRQIISDLKRLFPGVRGRVHELCKPKLKRYEEAVSTVLGRNFDSIVVDDEKTAKDCIQHLREQHRGQATFIPLDTIQGTTIDSTLKGIASGTRMAIDTIDYDRSVERAMAYACGNALVCDDLVTAKRICFEKGIEAKAVTLDGTVIHRAGLMTGGRGKEEKRRWDDTDIDALRKLAEKIYNDIRNLPDNRRDATSVETLQSEIAGLEQSLAYNKEEIQSLDRNVASKNKELAHAQKELKEAKPELQKRQKELANLAKVLKSNQDKIAGVEDQIFADFCQRTGYENIRAYEVQQGSLQQEAAQKRLEFQTQKSKLQNRRNFEQQQLDDIQSRISALKAKSDRETALIKQLEQEKDQIGHESDSLEAELEILKQNLEKHEAVLQKKSEKVTEQRRELQKRSTNAQGTLKEVARLESDIQRSAADRYAVLKRCKMEDITVPLTSASASLDKLPLTGILQGNPKAMDTDENGVDTSSSALDIPDFGIEIDFDQLDDDIKEEQGEATDQDLQSKITNLEEELKQMAPNMRAIERLEGVESRLKTTEKEFEDARRRAKKARDDFQEIKDQRFELFNKAFSHISDQIGPIYRELTKSASLPMGGQASLDMEDSDEPYLDGIKYHAMPPLKRFRDMEHLSGGEKTMAALALLFSIHSYQPSPFFVLDEVDAALDNTNVTKIANYIREHAGPGMQFIVISLKTGLFQGSEALVGIHRDQSNNTSKALTLDLRKYL</sequence>
<accession>A0A8H3I4C3</accession>
<dbReference type="InterPro" id="IPR027417">
    <property type="entry name" value="P-loop_NTPase"/>
</dbReference>
<keyword evidence="7 11" id="KW-0175">Coiled coil</keyword>
<dbReference type="InterPro" id="IPR010935">
    <property type="entry name" value="SMC_hinge"/>
</dbReference>
<dbReference type="EMBL" id="CAJPDQ010000009">
    <property type="protein sequence ID" value="CAF9914527.1"/>
    <property type="molecule type" value="Genomic_DNA"/>
</dbReference>
<dbReference type="AlphaFoldDB" id="A0A8H3I4C3"/>